<keyword evidence="4" id="KW-1185">Reference proteome</keyword>
<evidence type="ECO:0000313" key="3">
    <source>
        <dbReference type="EMBL" id="MET3612018.1"/>
    </source>
</evidence>
<evidence type="ECO:0000259" key="2">
    <source>
        <dbReference type="PROSITE" id="PS50222"/>
    </source>
</evidence>
<dbReference type="SUPFAM" id="SSF47473">
    <property type="entry name" value="EF-hand"/>
    <property type="match status" value="1"/>
</dbReference>
<name>A0ABV2IUH5_9HYPH</name>
<dbReference type="InterPro" id="IPR011992">
    <property type="entry name" value="EF-hand-dom_pair"/>
</dbReference>
<accession>A0ABV2IUH5</accession>
<dbReference type="InterPro" id="IPR002048">
    <property type="entry name" value="EF_hand_dom"/>
</dbReference>
<dbReference type="Proteomes" id="UP001549047">
    <property type="component" value="Unassembled WGS sequence"/>
</dbReference>
<organism evidence="3 4">
    <name type="scientific">Rhizobium aquaticum</name>
    <dbReference type="NCBI Taxonomy" id="1549636"/>
    <lineage>
        <taxon>Bacteria</taxon>
        <taxon>Pseudomonadati</taxon>
        <taxon>Pseudomonadota</taxon>
        <taxon>Alphaproteobacteria</taxon>
        <taxon>Hyphomicrobiales</taxon>
        <taxon>Rhizobiaceae</taxon>
        <taxon>Rhizobium/Agrobacterium group</taxon>
        <taxon>Rhizobium</taxon>
    </lineage>
</organism>
<sequence>MTSIMSSPGGSAVYSSQLSQLLAANQSADNDDTSGAANSVPASQTVPSLASVLSTDDTTGVGAQATSTINSLMMQIQALKAGTASTASSTTDSTSTTDGTQPLDQQQSGAVHGHHRHHGGGGAQEAAKAFSKIDTDKSGSVSLAEFVAGRPKDMSEEDATKIFKSIDTAGTGSITEDQFAANLKAGHEKAGAAHHAKGADGVDSQPDMKALAQDLVTQLKVVIQTFNNGYVDGGESNAPADTTAIG</sequence>
<dbReference type="Gene3D" id="1.10.238.10">
    <property type="entry name" value="EF-hand"/>
    <property type="match status" value="1"/>
</dbReference>
<dbReference type="RefSeq" id="WP_354554607.1">
    <property type="nucleotide sequence ID" value="NZ_JBEPMB010000001.1"/>
</dbReference>
<comment type="caution">
    <text evidence="3">The sequence shown here is derived from an EMBL/GenBank/DDBJ whole genome shotgun (WGS) entry which is preliminary data.</text>
</comment>
<evidence type="ECO:0000313" key="4">
    <source>
        <dbReference type="Proteomes" id="UP001549047"/>
    </source>
</evidence>
<dbReference type="SMART" id="SM00054">
    <property type="entry name" value="EFh"/>
    <property type="match status" value="2"/>
</dbReference>
<feature type="domain" description="EF-hand" evidence="2">
    <location>
        <begin position="154"/>
        <end position="189"/>
    </location>
</feature>
<dbReference type="PROSITE" id="PS50222">
    <property type="entry name" value="EF_HAND_2"/>
    <property type="match status" value="1"/>
</dbReference>
<protein>
    <submittedName>
        <fullName evidence="3">Ca2+-binding EF-hand superfamily protein</fullName>
    </submittedName>
</protein>
<reference evidence="3 4" key="1">
    <citation type="submission" date="2024-06" db="EMBL/GenBank/DDBJ databases">
        <title>Genomic Encyclopedia of Type Strains, Phase IV (KMG-IV): sequencing the most valuable type-strain genomes for metagenomic binning, comparative biology and taxonomic classification.</title>
        <authorList>
            <person name="Goeker M."/>
        </authorList>
    </citation>
    <scope>NUCLEOTIDE SEQUENCE [LARGE SCALE GENOMIC DNA]</scope>
    <source>
        <strain evidence="3 4">DSM 29780</strain>
    </source>
</reference>
<feature type="region of interest" description="Disordered" evidence="1">
    <location>
        <begin position="25"/>
        <end position="44"/>
    </location>
</feature>
<dbReference type="Pfam" id="PF13499">
    <property type="entry name" value="EF-hand_7"/>
    <property type="match status" value="1"/>
</dbReference>
<proteinExistence type="predicted"/>
<feature type="compositionally biased region" description="Low complexity" evidence="1">
    <location>
        <begin position="85"/>
        <end position="100"/>
    </location>
</feature>
<gene>
    <name evidence="3" type="ORF">ABID16_000323</name>
</gene>
<dbReference type="CDD" id="cd00051">
    <property type="entry name" value="EFh"/>
    <property type="match status" value="1"/>
</dbReference>
<feature type="region of interest" description="Disordered" evidence="1">
    <location>
        <begin position="85"/>
        <end position="130"/>
    </location>
</feature>
<evidence type="ECO:0000256" key="1">
    <source>
        <dbReference type="SAM" id="MobiDB-lite"/>
    </source>
</evidence>
<dbReference type="EMBL" id="JBEPMB010000001">
    <property type="protein sequence ID" value="MET3612018.1"/>
    <property type="molecule type" value="Genomic_DNA"/>
</dbReference>